<reference evidence="8 9" key="1">
    <citation type="submission" date="2016-04" db="EMBL/GenBank/DDBJ databases">
        <title>Evolutionary innovation and constraint leading to complex multicellularity in the Ascomycota.</title>
        <authorList>
            <person name="Cisse O."/>
            <person name="Nguyen A."/>
            <person name="Hewitt D.A."/>
            <person name="Jedd G."/>
            <person name="Stajich J.E."/>
        </authorList>
    </citation>
    <scope>NUCLEOTIDE SEQUENCE [LARGE SCALE GENOMIC DNA]</scope>
    <source>
        <strain evidence="8 9">DAH-3</strain>
    </source>
</reference>
<evidence type="ECO:0000256" key="3">
    <source>
        <dbReference type="ARBA" id="ARBA00022574"/>
    </source>
</evidence>
<evidence type="ECO:0000256" key="2">
    <source>
        <dbReference type="ARBA" id="ARBA00022490"/>
    </source>
</evidence>
<dbReference type="AlphaFoldDB" id="A0A1U7LH50"/>
<comment type="caution">
    <text evidence="8">The sequence shown here is derived from an EMBL/GenBank/DDBJ whole genome shotgun (WGS) entry which is preliminary data.</text>
</comment>
<dbReference type="PROSITE" id="PS50294">
    <property type="entry name" value="WD_REPEATS_REGION"/>
    <property type="match status" value="3"/>
</dbReference>
<dbReference type="InterPro" id="IPR020472">
    <property type="entry name" value="WD40_PAC1"/>
</dbReference>
<evidence type="ECO:0000256" key="5">
    <source>
        <dbReference type="PROSITE-ProRule" id="PRU00221"/>
    </source>
</evidence>
<feature type="repeat" description="WD" evidence="5">
    <location>
        <begin position="190"/>
        <end position="230"/>
    </location>
</feature>
<evidence type="ECO:0000259" key="7">
    <source>
        <dbReference type="PROSITE" id="PS51396"/>
    </source>
</evidence>
<organism evidence="8 9">
    <name type="scientific">Neolecta irregularis (strain DAH-3)</name>
    <dbReference type="NCBI Taxonomy" id="1198029"/>
    <lineage>
        <taxon>Eukaryota</taxon>
        <taxon>Fungi</taxon>
        <taxon>Dikarya</taxon>
        <taxon>Ascomycota</taxon>
        <taxon>Taphrinomycotina</taxon>
        <taxon>Neolectales</taxon>
        <taxon>Neolectaceae</taxon>
        <taxon>Neolecta</taxon>
    </lineage>
</organism>
<dbReference type="CDD" id="cd00200">
    <property type="entry name" value="WD40"/>
    <property type="match status" value="1"/>
</dbReference>
<keyword evidence="4" id="KW-0677">Repeat</keyword>
<name>A0A1U7LH50_NEOID</name>
<feature type="repeat" description="WD" evidence="5">
    <location>
        <begin position="150"/>
        <end position="182"/>
    </location>
</feature>
<feature type="domain" description="PUL" evidence="7">
    <location>
        <begin position="479"/>
        <end position="714"/>
    </location>
</feature>
<comment type="subcellular location">
    <subcellularLocation>
        <location evidence="1">Cytoplasm</location>
    </subcellularLocation>
</comment>
<dbReference type="InterPro" id="IPR013535">
    <property type="entry name" value="PUL_dom"/>
</dbReference>
<keyword evidence="9" id="KW-1185">Reference proteome</keyword>
<protein>
    <submittedName>
        <fullName evidence="8">Ubiquitin homeostasis protein lub1</fullName>
    </submittedName>
</protein>
<dbReference type="SUPFAM" id="SSF48371">
    <property type="entry name" value="ARM repeat"/>
    <property type="match status" value="1"/>
</dbReference>
<dbReference type="InterPro" id="IPR016024">
    <property type="entry name" value="ARM-type_fold"/>
</dbReference>
<accession>A0A1U7LH50</accession>
<dbReference type="GO" id="GO:0043161">
    <property type="term" value="P:proteasome-mediated ubiquitin-dependent protein catabolic process"/>
    <property type="evidence" value="ECO:0007669"/>
    <property type="project" value="TreeGrafter"/>
</dbReference>
<sequence length="716" mass="78800">MTRTQGIEDTEIPSFELARELRGHSQDVKAVAAPTPALLLSASRDGSIRQWSLDSNGDTDTDGDEAEVYSSSTASFVNCIACILPSSDFPGGLVVAGGTDCAVSVFAPGSHEPIYVLVGHSHNVCSLDVDTAGAIVTARIWINWQSHAILQGHTQAVWAVLIWNDSSTILTGSADKTIRMWSNAATIKTYEGHTDCVRALCKLADDRFASCGNDSAIRIWHIDGSQLRQLYGHTSFIYSLALLPSGEIVSSGEDRSVRIWRNHELIQTITIPAVSVWSVACSPLGDIVCGASDGVVRVFTRDSTRRAPIQVLKAFEDTVAAQAIPSTQVGDINKENLPGLEALQNPGNKEAQVIMIRNGETVEAYQWTAGSWQKIGEVVDAVGSGRKQIYDGKEYDYVFDVDIQEGAPPLKLPYNANENPWSAANRFLEQNDLDMGFLEQVADFVVKNTKGVNLGVAEDFNSQYGSRYKPGQKDEDRPSVFPQRTYLSFKQINLEGIKKKVRDLNNTVGTASLTSKELEHLDSICILLENSQEIDDTGIQVILKIATSWPIASRFPGLDLLRIVVLPDLYHKDQGDTNLMLGLRSLVNFFSSKDGRNLLVDRIEMLLSLVSLVSSQNKNVRLARATSYLNLVTLIHESSKEYLREQIVDVVEKASRSESDPETVYRLLIALGTALSVPKPTREMKQTALKLVLQYQTLSMEKRITNAIEDIRLLIA</sequence>
<proteinExistence type="predicted"/>
<dbReference type="Gene3D" id="2.130.10.10">
    <property type="entry name" value="YVTN repeat-like/Quinoprotein amine dehydrogenase"/>
    <property type="match status" value="1"/>
</dbReference>
<dbReference type="Proteomes" id="UP000186594">
    <property type="component" value="Unassembled WGS sequence"/>
</dbReference>
<dbReference type="GO" id="GO:0010992">
    <property type="term" value="P:ubiquitin recycling"/>
    <property type="evidence" value="ECO:0007669"/>
    <property type="project" value="TreeGrafter"/>
</dbReference>
<dbReference type="SMART" id="SM00320">
    <property type="entry name" value="WD40"/>
    <property type="match status" value="6"/>
</dbReference>
<dbReference type="Pfam" id="PF00400">
    <property type="entry name" value="WD40"/>
    <property type="match status" value="5"/>
</dbReference>
<gene>
    <name evidence="8" type="ORF">NEOLI_003331</name>
</gene>
<keyword evidence="3 5" id="KW-0853">WD repeat</keyword>
<dbReference type="PROSITE" id="PS50082">
    <property type="entry name" value="WD_REPEATS_2"/>
    <property type="match status" value="4"/>
</dbReference>
<dbReference type="InterPro" id="IPR036322">
    <property type="entry name" value="WD40_repeat_dom_sf"/>
</dbReference>
<dbReference type="PRINTS" id="PR00320">
    <property type="entry name" value="GPROTEINBRPT"/>
</dbReference>
<dbReference type="GO" id="GO:0005634">
    <property type="term" value="C:nucleus"/>
    <property type="evidence" value="ECO:0007669"/>
    <property type="project" value="TreeGrafter"/>
</dbReference>
<dbReference type="PROSITE" id="PS51396">
    <property type="entry name" value="PUL"/>
    <property type="match status" value="1"/>
</dbReference>
<dbReference type="PANTHER" id="PTHR19849">
    <property type="entry name" value="PHOSPHOLIPASE A-2-ACTIVATING PROTEIN"/>
    <property type="match status" value="1"/>
</dbReference>
<dbReference type="InterPro" id="IPR015155">
    <property type="entry name" value="PFU"/>
</dbReference>
<dbReference type="Gene3D" id="1.25.10.10">
    <property type="entry name" value="Leucine-rich Repeat Variant"/>
    <property type="match status" value="2"/>
</dbReference>
<feature type="repeat" description="WD" evidence="5">
    <location>
        <begin position="21"/>
        <end position="61"/>
    </location>
</feature>
<dbReference type="OMA" id="DKCIYYW"/>
<evidence type="ECO:0000256" key="4">
    <source>
        <dbReference type="ARBA" id="ARBA00022737"/>
    </source>
</evidence>
<dbReference type="GO" id="GO:0005737">
    <property type="term" value="C:cytoplasm"/>
    <property type="evidence" value="ECO:0007669"/>
    <property type="project" value="UniProtKB-SubCell"/>
</dbReference>
<dbReference type="InterPro" id="IPR011989">
    <property type="entry name" value="ARM-like"/>
</dbReference>
<dbReference type="InterPro" id="IPR001680">
    <property type="entry name" value="WD40_rpt"/>
</dbReference>
<dbReference type="Gene3D" id="3.10.20.870">
    <property type="entry name" value="PFU (PLAA family ubiquitin binding), C-terminal domain"/>
    <property type="match status" value="1"/>
</dbReference>
<dbReference type="PANTHER" id="PTHR19849:SF0">
    <property type="entry name" value="PHOSPHOLIPASE A-2-ACTIVATING PROTEIN"/>
    <property type="match status" value="1"/>
</dbReference>
<dbReference type="EMBL" id="LXFE01004132">
    <property type="protein sequence ID" value="OLL21923.1"/>
    <property type="molecule type" value="Genomic_DNA"/>
</dbReference>
<dbReference type="SUPFAM" id="SSF50978">
    <property type="entry name" value="WD40 repeat-like"/>
    <property type="match status" value="1"/>
</dbReference>
<dbReference type="OrthoDB" id="10265988at2759"/>
<dbReference type="STRING" id="1198029.A0A1U7LH50"/>
<feature type="repeat" description="WD" evidence="5">
    <location>
        <begin position="230"/>
        <end position="260"/>
    </location>
</feature>
<dbReference type="InterPro" id="IPR015943">
    <property type="entry name" value="WD40/YVTN_repeat-like_dom_sf"/>
</dbReference>
<dbReference type="GO" id="GO:0043130">
    <property type="term" value="F:ubiquitin binding"/>
    <property type="evidence" value="ECO:0007669"/>
    <property type="project" value="TreeGrafter"/>
</dbReference>
<dbReference type="PROSITE" id="PS51394">
    <property type="entry name" value="PFU"/>
    <property type="match status" value="1"/>
</dbReference>
<feature type="domain" description="PFU" evidence="6">
    <location>
        <begin position="364"/>
        <end position="459"/>
    </location>
</feature>
<dbReference type="Pfam" id="PF08324">
    <property type="entry name" value="PUL"/>
    <property type="match status" value="1"/>
</dbReference>
<keyword evidence="2" id="KW-0963">Cytoplasm</keyword>
<evidence type="ECO:0000313" key="8">
    <source>
        <dbReference type="EMBL" id="OLL21923.1"/>
    </source>
</evidence>
<evidence type="ECO:0000259" key="6">
    <source>
        <dbReference type="PROSITE" id="PS51394"/>
    </source>
</evidence>
<dbReference type="InterPro" id="IPR038122">
    <property type="entry name" value="PFU_sf"/>
</dbReference>
<dbReference type="Pfam" id="PF09070">
    <property type="entry name" value="PFU"/>
    <property type="match status" value="1"/>
</dbReference>
<evidence type="ECO:0000313" key="9">
    <source>
        <dbReference type="Proteomes" id="UP000186594"/>
    </source>
</evidence>
<evidence type="ECO:0000256" key="1">
    <source>
        <dbReference type="ARBA" id="ARBA00004496"/>
    </source>
</evidence>